<evidence type="ECO:0000256" key="6">
    <source>
        <dbReference type="SAM" id="Phobius"/>
    </source>
</evidence>
<feature type="transmembrane region" description="Helical" evidence="6">
    <location>
        <begin position="113"/>
        <end position="139"/>
    </location>
</feature>
<evidence type="ECO:0000256" key="5">
    <source>
        <dbReference type="ARBA" id="ARBA00023136"/>
    </source>
</evidence>
<keyword evidence="3 6" id="KW-0812">Transmembrane</keyword>
<evidence type="ECO:0000256" key="2">
    <source>
        <dbReference type="ARBA" id="ARBA00022475"/>
    </source>
</evidence>
<feature type="transmembrane region" description="Helical" evidence="6">
    <location>
        <begin position="90"/>
        <end position="107"/>
    </location>
</feature>
<dbReference type="Proteomes" id="UP000267368">
    <property type="component" value="Unassembled WGS sequence"/>
</dbReference>
<name>A0A3N0AEF6_9ACTN</name>
<evidence type="ECO:0000259" key="7">
    <source>
        <dbReference type="Pfam" id="PF04024"/>
    </source>
</evidence>
<feature type="transmembrane region" description="Helical" evidence="6">
    <location>
        <begin position="12"/>
        <end position="33"/>
    </location>
</feature>
<evidence type="ECO:0000313" key="8">
    <source>
        <dbReference type="EMBL" id="RNL19625.1"/>
    </source>
</evidence>
<organism evidence="8 9">
    <name type="scientific">Slackia faecicanis</name>
    <dbReference type="NCBI Taxonomy" id="255723"/>
    <lineage>
        <taxon>Bacteria</taxon>
        <taxon>Bacillati</taxon>
        <taxon>Actinomycetota</taxon>
        <taxon>Coriobacteriia</taxon>
        <taxon>Eggerthellales</taxon>
        <taxon>Eggerthellaceae</taxon>
        <taxon>Slackia</taxon>
    </lineage>
</organism>
<evidence type="ECO:0000256" key="3">
    <source>
        <dbReference type="ARBA" id="ARBA00022692"/>
    </source>
</evidence>
<dbReference type="InterPro" id="IPR007168">
    <property type="entry name" value="Phageshock_PspC_N"/>
</dbReference>
<dbReference type="PANTHER" id="PTHR33885">
    <property type="entry name" value="PHAGE SHOCK PROTEIN C"/>
    <property type="match status" value="1"/>
</dbReference>
<dbReference type="EMBL" id="QICB01000004">
    <property type="protein sequence ID" value="RNL19625.1"/>
    <property type="molecule type" value="Genomic_DNA"/>
</dbReference>
<gene>
    <name evidence="8" type="ORF">DMP07_06545</name>
</gene>
<dbReference type="InterPro" id="IPR052027">
    <property type="entry name" value="PspC"/>
</dbReference>
<dbReference type="GO" id="GO:0005886">
    <property type="term" value="C:plasma membrane"/>
    <property type="evidence" value="ECO:0007669"/>
    <property type="project" value="UniProtKB-SubCell"/>
</dbReference>
<evidence type="ECO:0000256" key="4">
    <source>
        <dbReference type="ARBA" id="ARBA00022989"/>
    </source>
</evidence>
<dbReference type="PANTHER" id="PTHR33885:SF3">
    <property type="entry name" value="PHAGE SHOCK PROTEIN C"/>
    <property type="match status" value="1"/>
</dbReference>
<reference evidence="9" key="1">
    <citation type="submission" date="2018-05" db="EMBL/GenBank/DDBJ databases">
        <title>Genome Sequencing of selected type strains of the family Eggerthellaceae.</title>
        <authorList>
            <person name="Danylec N."/>
            <person name="Stoll D.A."/>
            <person name="Doetsch A."/>
            <person name="Huch M."/>
        </authorList>
    </citation>
    <scope>NUCLEOTIDE SEQUENCE [LARGE SCALE GENOMIC DNA]</scope>
    <source>
        <strain evidence="9">DSM 17537</strain>
    </source>
</reference>
<feature type="transmembrane region" description="Helical" evidence="6">
    <location>
        <begin position="39"/>
        <end position="69"/>
    </location>
</feature>
<feature type="domain" description="Phage shock protein PspC N-terminal" evidence="7">
    <location>
        <begin position="85"/>
        <end position="141"/>
    </location>
</feature>
<keyword evidence="9" id="KW-1185">Reference proteome</keyword>
<sequence>MAEYRNAPRRPRAAVVLGIILIVFGLLSLAGNIVPRGIWVQVGAIIGTIWRILWPCALVAAGAYLLWASKRGKLAGFVASRPRGPFRRSIADKRFLGVCGGIAYYFGVDSTVVRVIAVILLVMSPPTVLFAYILVALLVPRA</sequence>
<keyword evidence="2" id="KW-1003">Cell membrane</keyword>
<protein>
    <recommendedName>
        <fullName evidence="7">Phage shock protein PspC N-terminal domain-containing protein</fullName>
    </recommendedName>
</protein>
<evidence type="ECO:0000256" key="1">
    <source>
        <dbReference type="ARBA" id="ARBA00004162"/>
    </source>
</evidence>
<comment type="subcellular location">
    <subcellularLocation>
        <location evidence="1">Cell membrane</location>
        <topology evidence="1">Single-pass membrane protein</topology>
    </subcellularLocation>
</comment>
<comment type="caution">
    <text evidence="8">The sequence shown here is derived from an EMBL/GenBank/DDBJ whole genome shotgun (WGS) entry which is preliminary data.</text>
</comment>
<dbReference type="AlphaFoldDB" id="A0A3N0AEF6"/>
<dbReference type="RefSeq" id="WP_123198348.1">
    <property type="nucleotide sequence ID" value="NZ_QICB01000004.1"/>
</dbReference>
<dbReference type="Pfam" id="PF04024">
    <property type="entry name" value="PspC"/>
    <property type="match status" value="1"/>
</dbReference>
<evidence type="ECO:0000313" key="9">
    <source>
        <dbReference type="Proteomes" id="UP000267368"/>
    </source>
</evidence>
<accession>A0A3N0AEF6</accession>
<keyword evidence="4 6" id="KW-1133">Transmembrane helix</keyword>
<dbReference type="OrthoDB" id="7359894at2"/>
<keyword evidence="5 6" id="KW-0472">Membrane</keyword>
<proteinExistence type="predicted"/>